<dbReference type="GeneID" id="64704413"/>
<keyword evidence="3" id="KW-1185">Reference proteome</keyword>
<dbReference type="RefSeq" id="XP_041287991.1">
    <property type="nucleotide sequence ID" value="XM_041442154.1"/>
</dbReference>
<organism evidence="2 3">
    <name type="scientific">Suillus discolor</name>
    <dbReference type="NCBI Taxonomy" id="1912936"/>
    <lineage>
        <taxon>Eukaryota</taxon>
        <taxon>Fungi</taxon>
        <taxon>Dikarya</taxon>
        <taxon>Basidiomycota</taxon>
        <taxon>Agaricomycotina</taxon>
        <taxon>Agaricomycetes</taxon>
        <taxon>Agaricomycetidae</taxon>
        <taxon>Boletales</taxon>
        <taxon>Suillineae</taxon>
        <taxon>Suillaceae</taxon>
        <taxon>Suillus</taxon>
    </lineage>
</organism>
<dbReference type="Proteomes" id="UP000823399">
    <property type="component" value="Unassembled WGS sequence"/>
</dbReference>
<evidence type="ECO:0000313" key="3">
    <source>
        <dbReference type="Proteomes" id="UP000823399"/>
    </source>
</evidence>
<dbReference type="InterPro" id="IPR053134">
    <property type="entry name" value="RNA-dir_DNA_polymerase"/>
</dbReference>
<protein>
    <submittedName>
        <fullName evidence="2">Uncharacterized protein</fullName>
    </submittedName>
</protein>
<reference evidence="2" key="1">
    <citation type="journal article" date="2020" name="New Phytol.">
        <title>Comparative genomics reveals dynamic genome evolution in host specialist ectomycorrhizal fungi.</title>
        <authorList>
            <person name="Lofgren L.A."/>
            <person name="Nguyen N.H."/>
            <person name="Vilgalys R."/>
            <person name="Ruytinx J."/>
            <person name="Liao H.L."/>
            <person name="Branco S."/>
            <person name="Kuo A."/>
            <person name="LaButti K."/>
            <person name="Lipzen A."/>
            <person name="Andreopoulos W."/>
            <person name="Pangilinan J."/>
            <person name="Riley R."/>
            <person name="Hundley H."/>
            <person name="Na H."/>
            <person name="Barry K."/>
            <person name="Grigoriev I.V."/>
            <person name="Stajich J.E."/>
            <person name="Kennedy P.G."/>
        </authorList>
    </citation>
    <scope>NUCLEOTIDE SEQUENCE</scope>
    <source>
        <strain evidence="2">FC423</strain>
    </source>
</reference>
<feature type="region of interest" description="Disordered" evidence="1">
    <location>
        <begin position="1"/>
        <end position="23"/>
    </location>
</feature>
<dbReference type="OrthoDB" id="2369050at2759"/>
<dbReference type="Gene3D" id="2.40.70.10">
    <property type="entry name" value="Acid Proteases"/>
    <property type="match status" value="1"/>
</dbReference>
<dbReference type="SUPFAM" id="SSF56672">
    <property type="entry name" value="DNA/RNA polymerases"/>
    <property type="match status" value="1"/>
</dbReference>
<dbReference type="InterPro" id="IPR043502">
    <property type="entry name" value="DNA/RNA_pol_sf"/>
</dbReference>
<name>A0A9P7EWY3_9AGAM</name>
<comment type="caution">
    <text evidence="2">The sequence shown here is derived from an EMBL/GenBank/DDBJ whole genome shotgun (WGS) entry which is preliminary data.</text>
</comment>
<evidence type="ECO:0000313" key="2">
    <source>
        <dbReference type="EMBL" id="KAG2095734.1"/>
    </source>
</evidence>
<dbReference type="Gene3D" id="3.10.10.10">
    <property type="entry name" value="HIV Type 1 Reverse Transcriptase, subunit A, domain 1"/>
    <property type="match status" value="1"/>
</dbReference>
<dbReference type="AlphaFoldDB" id="A0A9P7EWY3"/>
<accession>A0A9P7EWY3</accession>
<dbReference type="PANTHER" id="PTHR24559:SF444">
    <property type="entry name" value="REVERSE TRANSCRIPTASE DOMAIN-CONTAINING PROTEIN"/>
    <property type="match status" value="1"/>
</dbReference>
<sequence>MSTTKTARVDQPAPTKPPFLTPGDITPEVLRTWEMGCRQYFKHKDIPVDEQVGKVAWGMQEPSVQEWYLNDQERMDELTFGEYMDEVRAYWLPSDWADTMRQKLLSSCQENKVFSDWAIEVQSLNALLRNTTSHLTELNLRYHLEAHMNADLRTEYRTENVADIAEFRPWTEKICLLDEKRLRNIANLEAAFRAERLKNMGEKKLTSSSRYNSKSGQTTTGKTSTFVRVPALTDEERSLLRENDGCFKCREPFAKHTTATCTNGFPDGATYKPVTAATIAAKKNRKNGRTVASVEVANTVAVVMPSAALGNGTDSDECVAPLTTPLLLWDCLIDGPKSSSCVKALIDDGSAAVLIDESLVEQLGLQRRRLHTPMPFNVALSGEQKDSFLLSNYVRIACISIDSRFTSRSVRAIVAPNLCTPLLLGGPFLHHNKIVIDHELRTCTVKDQDYELLNPQSPQPKFKKSVVPSPPKMSEYRHEVLRELKHILPEYKQLVDDSCEPVNGVDIVAAIRERITTLASVEQLKLRDAALKVEYEDRFPIDIPHNDSLPSDVLFRVRLKDANKLIQQRGYDCPRKYRDAWKTLLDQHVEAGRLRPSDSPHSSPAFIIPKANPMALPRWVNDFRQLNLNTVPDNHPLPRIDEILRDDLHQTGSVHG</sequence>
<dbReference type="CDD" id="cd00303">
    <property type="entry name" value="retropepsin_like"/>
    <property type="match status" value="1"/>
</dbReference>
<proteinExistence type="predicted"/>
<dbReference type="InterPro" id="IPR021109">
    <property type="entry name" value="Peptidase_aspartic_dom_sf"/>
</dbReference>
<evidence type="ECO:0000256" key="1">
    <source>
        <dbReference type="SAM" id="MobiDB-lite"/>
    </source>
</evidence>
<dbReference type="PANTHER" id="PTHR24559">
    <property type="entry name" value="TRANSPOSON TY3-I GAG-POL POLYPROTEIN"/>
    <property type="match status" value="1"/>
</dbReference>
<gene>
    <name evidence="2" type="ORF">F5147DRAFT_778632</name>
</gene>
<dbReference type="EMBL" id="JABBWM010000073">
    <property type="protein sequence ID" value="KAG2095734.1"/>
    <property type="molecule type" value="Genomic_DNA"/>
</dbReference>
<dbReference type="Pfam" id="PF13650">
    <property type="entry name" value="Asp_protease_2"/>
    <property type="match status" value="1"/>
</dbReference>